<keyword evidence="3" id="KW-1185">Reference proteome</keyword>
<evidence type="ECO:0000256" key="1">
    <source>
        <dbReference type="SAM" id="MobiDB-lite"/>
    </source>
</evidence>
<feature type="region of interest" description="Disordered" evidence="1">
    <location>
        <begin position="34"/>
        <end position="62"/>
    </location>
</feature>
<sequence length="142" mass="15919">MHGQGMPQDLLFRPWSRNSHSIFHTFVEEMPRVPKSLGPEKKTGVDTPVASRSDELSGDPDGFAGRLKSRLGAFIDSMERRVFVSVDSQIHTAAMASKICMAGSDLLQHDDKKATMRVDEILQSEGRSQMKGLNWQLQYQLT</sequence>
<reference evidence="2 3" key="1">
    <citation type="submission" date="2024-02" db="EMBL/GenBank/DDBJ databases">
        <authorList>
            <person name="Chen Y."/>
            <person name="Shah S."/>
            <person name="Dougan E. K."/>
            <person name="Thang M."/>
            <person name="Chan C."/>
        </authorList>
    </citation>
    <scope>NUCLEOTIDE SEQUENCE [LARGE SCALE GENOMIC DNA]</scope>
</reference>
<evidence type="ECO:0000313" key="2">
    <source>
        <dbReference type="EMBL" id="CAK9019236.1"/>
    </source>
</evidence>
<gene>
    <name evidence="2" type="ORF">CCMP2556_LOCUS13590</name>
</gene>
<dbReference type="Proteomes" id="UP001642484">
    <property type="component" value="Unassembled WGS sequence"/>
</dbReference>
<evidence type="ECO:0000313" key="3">
    <source>
        <dbReference type="Proteomes" id="UP001642484"/>
    </source>
</evidence>
<organism evidence="2 3">
    <name type="scientific">Durusdinium trenchii</name>
    <dbReference type="NCBI Taxonomy" id="1381693"/>
    <lineage>
        <taxon>Eukaryota</taxon>
        <taxon>Sar</taxon>
        <taxon>Alveolata</taxon>
        <taxon>Dinophyceae</taxon>
        <taxon>Suessiales</taxon>
        <taxon>Symbiodiniaceae</taxon>
        <taxon>Durusdinium</taxon>
    </lineage>
</organism>
<name>A0ABP0JY68_9DINO</name>
<comment type="caution">
    <text evidence="2">The sequence shown here is derived from an EMBL/GenBank/DDBJ whole genome shotgun (WGS) entry which is preliminary data.</text>
</comment>
<proteinExistence type="predicted"/>
<dbReference type="EMBL" id="CAXAMN010006792">
    <property type="protein sequence ID" value="CAK9019236.1"/>
    <property type="molecule type" value="Genomic_DNA"/>
</dbReference>
<protein>
    <submittedName>
        <fullName evidence="2">Uncharacterized protein</fullName>
    </submittedName>
</protein>
<feature type="compositionally biased region" description="Basic and acidic residues" evidence="1">
    <location>
        <begin position="34"/>
        <end position="44"/>
    </location>
</feature>
<accession>A0ABP0JY68</accession>